<evidence type="ECO:0000259" key="5">
    <source>
        <dbReference type="PROSITE" id="PS50931"/>
    </source>
</evidence>
<evidence type="ECO:0000256" key="2">
    <source>
        <dbReference type="ARBA" id="ARBA00023015"/>
    </source>
</evidence>
<gene>
    <name evidence="6" type="ORF">H4O11_03850</name>
</gene>
<accession>A0A7W3FJY0</accession>
<dbReference type="GO" id="GO:0003677">
    <property type="term" value="F:DNA binding"/>
    <property type="evidence" value="ECO:0007669"/>
    <property type="project" value="UniProtKB-KW"/>
</dbReference>
<proteinExistence type="inferred from homology"/>
<dbReference type="InterPro" id="IPR036388">
    <property type="entry name" value="WH-like_DNA-bd_sf"/>
</dbReference>
<dbReference type="InterPro" id="IPR036390">
    <property type="entry name" value="WH_DNA-bd_sf"/>
</dbReference>
<dbReference type="AlphaFoldDB" id="A0A7W3FJY0"/>
<dbReference type="EMBL" id="JACGXS010000001">
    <property type="protein sequence ID" value="MBA8680936.1"/>
    <property type="molecule type" value="Genomic_DNA"/>
</dbReference>
<comment type="caution">
    <text evidence="6">The sequence shown here is derived from an EMBL/GenBank/DDBJ whole genome shotgun (WGS) entry which is preliminary data.</text>
</comment>
<dbReference type="SUPFAM" id="SSF53850">
    <property type="entry name" value="Periplasmic binding protein-like II"/>
    <property type="match status" value="1"/>
</dbReference>
<evidence type="ECO:0000313" key="6">
    <source>
        <dbReference type="EMBL" id="MBA8680936.1"/>
    </source>
</evidence>
<evidence type="ECO:0000256" key="3">
    <source>
        <dbReference type="ARBA" id="ARBA00023125"/>
    </source>
</evidence>
<protein>
    <submittedName>
        <fullName evidence="6">LysR family transcriptional regulator</fullName>
    </submittedName>
</protein>
<dbReference type="Gene3D" id="3.40.190.290">
    <property type="match status" value="1"/>
</dbReference>
<dbReference type="Pfam" id="PF03466">
    <property type="entry name" value="LysR_substrate"/>
    <property type="match status" value="1"/>
</dbReference>
<keyword evidence="3" id="KW-0238">DNA-binding</keyword>
<evidence type="ECO:0000313" key="7">
    <source>
        <dbReference type="Proteomes" id="UP000547058"/>
    </source>
</evidence>
<dbReference type="InterPro" id="IPR058163">
    <property type="entry name" value="LysR-type_TF_proteobact-type"/>
</dbReference>
<dbReference type="InterPro" id="IPR000847">
    <property type="entry name" value="LysR_HTH_N"/>
</dbReference>
<dbReference type="PANTHER" id="PTHR30537:SF5">
    <property type="entry name" value="HTH-TYPE TRANSCRIPTIONAL ACTIVATOR TTDR-RELATED"/>
    <property type="match status" value="1"/>
</dbReference>
<dbReference type="PANTHER" id="PTHR30537">
    <property type="entry name" value="HTH-TYPE TRANSCRIPTIONAL REGULATOR"/>
    <property type="match status" value="1"/>
</dbReference>
<dbReference type="Pfam" id="PF00126">
    <property type="entry name" value="HTH_1"/>
    <property type="match status" value="1"/>
</dbReference>
<dbReference type="Gene3D" id="1.10.10.10">
    <property type="entry name" value="Winged helix-like DNA-binding domain superfamily/Winged helix DNA-binding domain"/>
    <property type="match status" value="1"/>
</dbReference>
<organism evidence="6 7">
    <name type="scientific">Stenotrophomonas tumulicola</name>
    <dbReference type="NCBI Taxonomy" id="1685415"/>
    <lineage>
        <taxon>Bacteria</taxon>
        <taxon>Pseudomonadati</taxon>
        <taxon>Pseudomonadota</taxon>
        <taxon>Gammaproteobacteria</taxon>
        <taxon>Lysobacterales</taxon>
        <taxon>Lysobacteraceae</taxon>
        <taxon>Stenotrophomonas</taxon>
    </lineage>
</organism>
<sequence length="309" mass="33690">MSQEPDLTTVRGFVVVARRLSFRVAADELDIDPTVLSRQIARLEARLGVRLLQRTTRKVSLTEAGAIYVQRCEDLLARMADAEAEVSRYASGPTGTLRLAVPNLFGQRHIAPLIPEFMACHPDLRIELAFSDRMVDLLDARMDAAIRIGSPAAVGGLRIRPLAPNRRLICASPEYIRQRGAPEAPADLAAHRVLHFSPFLDGNSWRLRRGKQEVEVQVSPMLAADNAEALRLAALAGGGIAMLATFVAGEDFAAGRLVPVLTRWEPVASTISLAYPDAPFTPQKVRALSTFLAGKFAGDPPWERPLEGT</sequence>
<comment type="similarity">
    <text evidence="1">Belongs to the LysR transcriptional regulatory family.</text>
</comment>
<evidence type="ECO:0000256" key="1">
    <source>
        <dbReference type="ARBA" id="ARBA00009437"/>
    </source>
</evidence>
<keyword evidence="7" id="KW-1185">Reference proteome</keyword>
<keyword evidence="2" id="KW-0805">Transcription regulation</keyword>
<dbReference type="RefSeq" id="WP_182338092.1">
    <property type="nucleotide sequence ID" value="NZ_JACGXS010000001.1"/>
</dbReference>
<evidence type="ECO:0000256" key="4">
    <source>
        <dbReference type="ARBA" id="ARBA00023163"/>
    </source>
</evidence>
<dbReference type="Proteomes" id="UP000547058">
    <property type="component" value="Unassembled WGS sequence"/>
</dbReference>
<name>A0A7W3FJY0_9GAMM</name>
<dbReference type="CDD" id="cd08422">
    <property type="entry name" value="PBP2_CrgA_like"/>
    <property type="match status" value="1"/>
</dbReference>
<keyword evidence="4" id="KW-0804">Transcription</keyword>
<feature type="domain" description="HTH lysR-type" evidence="5">
    <location>
        <begin position="5"/>
        <end position="62"/>
    </location>
</feature>
<dbReference type="InterPro" id="IPR005119">
    <property type="entry name" value="LysR_subst-bd"/>
</dbReference>
<dbReference type="SUPFAM" id="SSF46785">
    <property type="entry name" value="Winged helix' DNA-binding domain"/>
    <property type="match status" value="1"/>
</dbReference>
<reference evidence="6 7" key="1">
    <citation type="submission" date="2020-08" db="EMBL/GenBank/DDBJ databases">
        <title>Stenotrophomonas tumulicola JCM 30961.</title>
        <authorList>
            <person name="Deng Y."/>
        </authorList>
    </citation>
    <scope>NUCLEOTIDE SEQUENCE [LARGE SCALE GENOMIC DNA]</scope>
    <source>
        <strain evidence="6 7">JCM 30961</strain>
    </source>
</reference>
<dbReference type="GO" id="GO:0003700">
    <property type="term" value="F:DNA-binding transcription factor activity"/>
    <property type="evidence" value="ECO:0007669"/>
    <property type="project" value="InterPro"/>
</dbReference>
<dbReference type="PROSITE" id="PS50931">
    <property type="entry name" value="HTH_LYSR"/>
    <property type="match status" value="1"/>
</dbReference>
<dbReference type="FunFam" id="1.10.10.10:FF:000001">
    <property type="entry name" value="LysR family transcriptional regulator"/>
    <property type="match status" value="1"/>
</dbReference>